<feature type="compositionally biased region" description="Basic and acidic residues" evidence="1">
    <location>
        <begin position="87"/>
        <end position="98"/>
    </location>
</feature>
<dbReference type="Proteomes" id="UP001162162">
    <property type="component" value="Unassembled WGS sequence"/>
</dbReference>
<protein>
    <recommendedName>
        <fullName evidence="4">GAG-pre-integrase domain-containing protein</fullName>
    </recommendedName>
</protein>
<evidence type="ECO:0008006" key="4">
    <source>
        <dbReference type="Google" id="ProtNLM"/>
    </source>
</evidence>
<feature type="region of interest" description="Disordered" evidence="1">
    <location>
        <begin position="73"/>
        <end position="103"/>
    </location>
</feature>
<dbReference type="AlphaFoldDB" id="A0AAV8Z0S5"/>
<dbReference type="EMBL" id="JAPWTK010000028">
    <property type="protein sequence ID" value="KAJ8956650.1"/>
    <property type="molecule type" value="Genomic_DNA"/>
</dbReference>
<gene>
    <name evidence="2" type="ORF">NQ318_014004</name>
</gene>
<evidence type="ECO:0000256" key="1">
    <source>
        <dbReference type="SAM" id="MobiDB-lite"/>
    </source>
</evidence>
<name>A0AAV8Z0S5_9CUCU</name>
<organism evidence="2 3">
    <name type="scientific">Aromia moschata</name>
    <dbReference type="NCBI Taxonomy" id="1265417"/>
    <lineage>
        <taxon>Eukaryota</taxon>
        <taxon>Metazoa</taxon>
        <taxon>Ecdysozoa</taxon>
        <taxon>Arthropoda</taxon>
        <taxon>Hexapoda</taxon>
        <taxon>Insecta</taxon>
        <taxon>Pterygota</taxon>
        <taxon>Neoptera</taxon>
        <taxon>Endopterygota</taxon>
        <taxon>Coleoptera</taxon>
        <taxon>Polyphaga</taxon>
        <taxon>Cucujiformia</taxon>
        <taxon>Chrysomeloidea</taxon>
        <taxon>Cerambycidae</taxon>
        <taxon>Cerambycinae</taxon>
        <taxon>Callichromatini</taxon>
        <taxon>Aromia</taxon>
    </lineage>
</organism>
<proteinExistence type="predicted"/>
<evidence type="ECO:0000313" key="3">
    <source>
        <dbReference type="Proteomes" id="UP001162162"/>
    </source>
</evidence>
<comment type="caution">
    <text evidence="2">The sequence shown here is derived from an EMBL/GenBank/DDBJ whole genome shotgun (WGS) entry which is preliminary data.</text>
</comment>
<reference evidence="2" key="1">
    <citation type="journal article" date="2023" name="Insect Mol. Biol.">
        <title>Genome sequencing provides insights into the evolution of gene families encoding plant cell wall-degrading enzymes in longhorned beetles.</title>
        <authorList>
            <person name="Shin N.R."/>
            <person name="Okamura Y."/>
            <person name="Kirsch R."/>
            <person name="Pauchet Y."/>
        </authorList>
    </citation>
    <scope>NUCLEOTIDE SEQUENCE</scope>
    <source>
        <strain evidence="2">AMC_N1</strain>
    </source>
</reference>
<accession>A0AAV8Z0S5</accession>
<keyword evidence="3" id="KW-1185">Reference proteome</keyword>
<evidence type="ECO:0000313" key="2">
    <source>
        <dbReference type="EMBL" id="KAJ8956650.1"/>
    </source>
</evidence>
<sequence length="198" mass="22647">MTSLIAGPVTSSELWHRRFGHINYNDLRVMRDEAVEASQEVLAPVGAQNKETQIFDDIVEANIFDEDHNTYLSEKDDPEFVPQHVNSYDRPDGQTRRSERVKKPKSYEDYVTFQCQQSINLDEVPIDAADALSTPDADRWRRAMEEEMMSFSENETWELVDAPTSGTVVQCKGPKSQRPNPRIGLRWFSYGTVTLGCL</sequence>